<comment type="similarity">
    <text evidence="1">Belongs to the transferase hexapeptide repeat family.</text>
</comment>
<comment type="caution">
    <text evidence="4">The sequence shown here is derived from an EMBL/GenBank/DDBJ whole genome shotgun (WGS) entry which is preliminary data.</text>
</comment>
<keyword evidence="2" id="KW-0808">Transferase</keyword>
<evidence type="ECO:0000256" key="3">
    <source>
        <dbReference type="ARBA" id="ARBA00023315"/>
    </source>
</evidence>
<evidence type="ECO:0000313" key="4">
    <source>
        <dbReference type="EMBL" id="SMP96123.1"/>
    </source>
</evidence>
<dbReference type="SUPFAM" id="SSF51161">
    <property type="entry name" value="Trimeric LpxA-like enzymes"/>
    <property type="match status" value="1"/>
</dbReference>
<proteinExistence type="inferred from homology"/>
<dbReference type="Proteomes" id="UP001158050">
    <property type="component" value="Unassembled WGS sequence"/>
</dbReference>
<evidence type="ECO:0000256" key="1">
    <source>
        <dbReference type="ARBA" id="ARBA00007274"/>
    </source>
</evidence>
<evidence type="ECO:0000313" key="5">
    <source>
        <dbReference type="Proteomes" id="UP001158050"/>
    </source>
</evidence>
<dbReference type="InterPro" id="IPR011004">
    <property type="entry name" value="Trimer_LpxA-like_sf"/>
</dbReference>
<dbReference type="EMBL" id="FXUO01000008">
    <property type="protein sequence ID" value="SMP96123.1"/>
    <property type="molecule type" value="Genomic_DNA"/>
</dbReference>
<dbReference type="RefSeq" id="WP_283417706.1">
    <property type="nucleotide sequence ID" value="NZ_FXUO01000008.1"/>
</dbReference>
<gene>
    <name evidence="4" type="ORF">SAMN05421679_108108</name>
</gene>
<dbReference type="PANTHER" id="PTHR42811">
    <property type="entry name" value="SERINE ACETYLTRANSFERASE"/>
    <property type="match status" value="1"/>
</dbReference>
<name>A0ABY1R5N8_9FLAO</name>
<sequence length="185" mass="20853">MIDSIKDEIIFFKEKSIFSPDVESIKPNDWESIINKFQGDYQRYYSEEFNVKKIKYFPALLATFFYRIARFCFLNGDHKNAQEFSSLAFSHTGIEIYYSAEIGNNFKMNHGVGTIIGARTKIGNDVLMHHNITLGDKNGGRPTIGNGVTIYPGTVIVGDIIIGDNSVIGANVFVDKSYPENSKIF</sequence>
<keyword evidence="3" id="KW-0012">Acyltransferase</keyword>
<reference evidence="4 5" key="1">
    <citation type="submission" date="2017-05" db="EMBL/GenBank/DDBJ databases">
        <authorList>
            <person name="Varghese N."/>
            <person name="Submissions S."/>
        </authorList>
    </citation>
    <scope>NUCLEOTIDE SEQUENCE [LARGE SCALE GENOMIC DNA]</scope>
    <source>
        <strain evidence="4 5">DSM 18015</strain>
    </source>
</reference>
<organism evidence="4 5">
    <name type="scientific">Epilithonimonas pallida</name>
    <dbReference type="NCBI Taxonomy" id="373671"/>
    <lineage>
        <taxon>Bacteria</taxon>
        <taxon>Pseudomonadati</taxon>
        <taxon>Bacteroidota</taxon>
        <taxon>Flavobacteriia</taxon>
        <taxon>Flavobacteriales</taxon>
        <taxon>Weeksellaceae</taxon>
        <taxon>Chryseobacterium group</taxon>
        <taxon>Epilithonimonas</taxon>
    </lineage>
</organism>
<dbReference type="InterPro" id="IPR045304">
    <property type="entry name" value="LbH_SAT"/>
</dbReference>
<dbReference type="CDD" id="cd03354">
    <property type="entry name" value="LbH_SAT"/>
    <property type="match status" value="1"/>
</dbReference>
<evidence type="ECO:0000256" key="2">
    <source>
        <dbReference type="ARBA" id="ARBA00022679"/>
    </source>
</evidence>
<dbReference type="InterPro" id="IPR001451">
    <property type="entry name" value="Hexapep"/>
</dbReference>
<dbReference type="Pfam" id="PF00132">
    <property type="entry name" value="Hexapep"/>
    <property type="match status" value="1"/>
</dbReference>
<accession>A0ABY1R5N8</accession>
<keyword evidence="5" id="KW-1185">Reference proteome</keyword>
<dbReference type="Gene3D" id="2.160.10.10">
    <property type="entry name" value="Hexapeptide repeat proteins"/>
    <property type="match status" value="1"/>
</dbReference>
<protein>
    <submittedName>
        <fullName evidence="4">Serine O-acetyltransferase</fullName>
    </submittedName>
</protein>